<feature type="non-terminal residue" evidence="4">
    <location>
        <position position="852"/>
    </location>
</feature>
<keyword evidence="1" id="KW-0677">Repeat</keyword>
<dbReference type="PANTHER" id="PTHR24166:SF48">
    <property type="entry name" value="PROTEIN VAPYRIN"/>
    <property type="match status" value="1"/>
</dbReference>
<organism evidence="4 5">
    <name type="scientific">Meganyctiphanes norvegica</name>
    <name type="common">Northern krill</name>
    <name type="synonym">Thysanopoda norvegica</name>
    <dbReference type="NCBI Taxonomy" id="48144"/>
    <lineage>
        <taxon>Eukaryota</taxon>
        <taxon>Metazoa</taxon>
        <taxon>Ecdysozoa</taxon>
        <taxon>Arthropoda</taxon>
        <taxon>Crustacea</taxon>
        <taxon>Multicrustacea</taxon>
        <taxon>Malacostraca</taxon>
        <taxon>Eumalacostraca</taxon>
        <taxon>Eucarida</taxon>
        <taxon>Euphausiacea</taxon>
        <taxon>Euphausiidae</taxon>
        <taxon>Meganyctiphanes</taxon>
    </lineage>
</organism>
<dbReference type="InterPro" id="IPR036770">
    <property type="entry name" value="Ankyrin_rpt-contain_sf"/>
</dbReference>
<keyword evidence="5" id="KW-1185">Reference proteome</keyword>
<evidence type="ECO:0000313" key="5">
    <source>
        <dbReference type="Proteomes" id="UP001497623"/>
    </source>
</evidence>
<dbReference type="AlphaFoldDB" id="A0AAV2QKU3"/>
<comment type="caution">
    <text evidence="4">The sequence shown here is derived from an EMBL/GenBank/DDBJ whole genome shotgun (WGS) entry which is preliminary data.</text>
</comment>
<dbReference type="PANTHER" id="PTHR24166">
    <property type="entry name" value="ROLLING PEBBLES, ISOFORM B"/>
    <property type="match status" value="1"/>
</dbReference>
<evidence type="ECO:0000256" key="3">
    <source>
        <dbReference type="PROSITE-ProRule" id="PRU00023"/>
    </source>
</evidence>
<dbReference type="Proteomes" id="UP001497623">
    <property type="component" value="Unassembled WGS sequence"/>
</dbReference>
<evidence type="ECO:0000313" key="4">
    <source>
        <dbReference type="EMBL" id="CAL4085726.1"/>
    </source>
</evidence>
<dbReference type="SUPFAM" id="SSF48403">
    <property type="entry name" value="Ankyrin repeat"/>
    <property type="match status" value="1"/>
</dbReference>
<protein>
    <submittedName>
        <fullName evidence="4">Uncharacterized protein</fullName>
    </submittedName>
</protein>
<dbReference type="PROSITE" id="PS50088">
    <property type="entry name" value="ANK_REPEAT"/>
    <property type="match status" value="1"/>
</dbReference>
<proteinExistence type="predicted"/>
<evidence type="ECO:0000256" key="1">
    <source>
        <dbReference type="ARBA" id="ARBA00022737"/>
    </source>
</evidence>
<feature type="repeat" description="ANK" evidence="3">
    <location>
        <begin position="408"/>
        <end position="440"/>
    </location>
</feature>
<dbReference type="SMART" id="SM00248">
    <property type="entry name" value="ANK"/>
    <property type="match status" value="3"/>
</dbReference>
<dbReference type="Pfam" id="PF12796">
    <property type="entry name" value="Ank_2"/>
    <property type="match status" value="1"/>
</dbReference>
<gene>
    <name evidence="4" type="ORF">MNOR_LOCUS12795</name>
</gene>
<name>A0AAV2QKU3_MEGNR</name>
<dbReference type="InterPro" id="IPR050889">
    <property type="entry name" value="Dendritic_Spine_Reg/Scaffold"/>
</dbReference>
<dbReference type="InterPro" id="IPR002110">
    <property type="entry name" value="Ankyrin_rpt"/>
</dbReference>
<accession>A0AAV2QKU3</accession>
<dbReference type="PROSITE" id="PS50297">
    <property type="entry name" value="ANK_REP_REGION"/>
    <property type="match status" value="1"/>
</dbReference>
<keyword evidence="2 3" id="KW-0040">ANK repeat</keyword>
<sequence length="852" mass="97574">MTGCIKQHEFRPTLMLPKIQLKSNTLVTAINGENVSKMTAYFNIYIIIPDHGCQAILHKLVIGIFRNYGSSLTQFYPGHVAKHGYKQTEDAKPERNIAEIGCRYFHGDNRMNKGEITMKSKIDQWPKLIKGTKENDIETVKQLLLDTIPILPLSSTTDPLREAIQRGNIELTMLLLSAGAPLCGRPLVGLNSLEISHSAPGLTVFLPALIRREFYNCLRSESEMIFSNDSNLVQLKHTVINLSESVRKNGYENTNWKFSTESTDRSERSKEARKMLMLAASVGMGLTCQILGLEDVFLHPLPFENSPDIDAKPNALVIFCRDLDLSLSLKDVNISSHLKEEYEEYNFQKLRKFCKQNLINFNSLHNKETPVNKKVLKYIAEQGLDITYKKIFRAKNAQIVDLIMDDVTGFTMLHSAAYNGRMGMVEYLLFNKANDKIKTKKGFTAAHVAAMRGHKECMEYILAFSKLPFSKLNQNLIKDQTESGLTAHQISVGYASEVTTLAPFLLHVNESYTILSEPTDENKVKLILNAKKSVIKECLSKGSLDHIISLGYINEQQSIWQQLKDEAEHFITKLMDTDSRFKGKTIKHYRNEDALELLLMDSYQIYLEIENYEYWEEKDLLEAFIKSGNKALQDYTVKSRNLCLSKDFKPTLIGANLFLTYCSRQITTHISIRVIPVFKVNLDLNTDGLQLSKIFHDIAKTSVAHITKTKSGKWSYITVDLEKQLFAKVDSSKMLVLSVCRFIKKILYPHWWFPRLETRRHGRQWHHNAVSLQSVSERLLISCFLREVFKFPEEKWDNSNVLDRVLGIFNQMLMQDKGAGMEAKCFLDPGKEQIKVSTNILVIIDFLKEFRK</sequence>
<evidence type="ECO:0000256" key="2">
    <source>
        <dbReference type="ARBA" id="ARBA00023043"/>
    </source>
</evidence>
<dbReference type="Gene3D" id="1.25.40.20">
    <property type="entry name" value="Ankyrin repeat-containing domain"/>
    <property type="match status" value="1"/>
</dbReference>
<dbReference type="EMBL" id="CAXKWB010007128">
    <property type="protein sequence ID" value="CAL4085726.1"/>
    <property type="molecule type" value="Genomic_DNA"/>
</dbReference>
<reference evidence="4 5" key="1">
    <citation type="submission" date="2024-05" db="EMBL/GenBank/DDBJ databases">
        <authorList>
            <person name="Wallberg A."/>
        </authorList>
    </citation>
    <scope>NUCLEOTIDE SEQUENCE [LARGE SCALE GENOMIC DNA]</scope>
</reference>